<comment type="similarity">
    <text evidence="2">Belongs to the FGGY kinase family.</text>
</comment>
<feature type="non-terminal residue" evidence="8">
    <location>
        <position position="232"/>
    </location>
</feature>
<dbReference type="PANTHER" id="PTHR10196:SF69">
    <property type="entry name" value="GLYCEROL KINASE"/>
    <property type="match status" value="1"/>
</dbReference>
<comment type="pathway">
    <text evidence="1">Polyol metabolism; glycerol degradation via glycerol kinase pathway; sn-glycerol 3-phosphate from glycerol: step 1/1.</text>
</comment>
<protein>
    <recommendedName>
        <fullName evidence="3">glycerol kinase</fullName>
        <ecNumber evidence="3">2.7.1.30</ecNumber>
    </recommendedName>
    <alternativeName>
        <fullName evidence="6">ATP:glycerol 3-phosphotransferase</fullName>
    </alternativeName>
</protein>
<dbReference type="GO" id="GO:0004370">
    <property type="term" value="F:glycerol kinase activity"/>
    <property type="evidence" value="ECO:0007669"/>
    <property type="project" value="UniProtKB-EC"/>
</dbReference>
<evidence type="ECO:0000256" key="6">
    <source>
        <dbReference type="ARBA" id="ARBA00043149"/>
    </source>
</evidence>
<dbReference type="SUPFAM" id="SSF53067">
    <property type="entry name" value="Actin-like ATPase domain"/>
    <property type="match status" value="1"/>
</dbReference>
<dbReference type="EC" id="2.7.1.30" evidence="3"/>
<dbReference type="GO" id="GO:0006071">
    <property type="term" value="P:glycerol metabolic process"/>
    <property type="evidence" value="ECO:0007669"/>
    <property type="project" value="TreeGrafter"/>
</dbReference>
<evidence type="ECO:0000256" key="2">
    <source>
        <dbReference type="ARBA" id="ARBA00009156"/>
    </source>
</evidence>
<dbReference type="Gene3D" id="3.30.420.40">
    <property type="match status" value="2"/>
</dbReference>
<dbReference type="InterPro" id="IPR018483">
    <property type="entry name" value="Carb_kinase_FGGY_CS"/>
</dbReference>
<dbReference type="GO" id="GO:0005739">
    <property type="term" value="C:mitochondrion"/>
    <property type="evidence" value="ECO:0007669"/>
    <property type="project" value="TreeGrafter"/>
</dbReference>
<feature type="domain" description="Carbohydrate kinase FGGY N-terminal" evidence="7">
    <location>
        <begin position="6"/>
        <end position="206"/>
    </location>
</feature>
<evidence type="ECO:0000313" key="9">
    <source>
        <dbReference type="Proteomes" id="UP001211907"/>
    </source>
</evidence>
<dbReference type="Pfam" id="PF00370">
    <property type="entry name" value="FGGY_N"/>
    <property type="match status" value="1"/>
</dbReference>
<evidence type="ECO:0000313" key="8">
    <source>
        <dbReference type="EMBL" id="KAJ3086335.1"/>
    </source>
</evidence>
<dbReference type="GO" id="GO:0046167">
    <property type="term" value="P:glycerol-3-phosphate biosynthetic process"/>
    <property type="evidence" value="ECO:0007669"/>
    <property type="project" value="TreeGrafter"/>
</dbReference>
<keyword evidence="5" id="KW-0418">Kinase</keyword>
<evidence type="ECO:0000256" key="4">
    <source>
        <dbReference type="ARBA" id="ARBA00022679"/>
    </source>
</evidence>
<dbReference type="PROSITE" id="PS00933">
    <property type="entry name" value="FGGY_KINASES_1"/>
    <property type="match status" value="1"/>
</dbReference>
<organism evidence="8 9">
    <name type="scientific">Physocladia obscura</name>
    <dbReference type="NCBI Taxonomy" id="109957"/>
    <lineage>
        <taxon>Eukaryota</taxon>
        <taxon>Fungi</taxon>
        <taxon>Fungi incertae sedis</taxon>
        <taxon>Chytridiomycota</taxon>
        <taxon>Chytridiomycota incertae sedis</taxon>
        <taxon>Chytridiomycetes</taxon>
        <taxon>Chytridiales</taxon>
        <taxon>Chytriomycetaceae</taxon>
        <taxon>Physocladia</taxon>
    </lineage>
</organism>
<evidence type="ECO:0000259" key="7">
    <source>
        <dbReference type="Pfam" id="PF00370"/>
    </source>
</evidence>
<name>A0AAD5SMS0_9FUNG</name>
<gene>
    <name evidence="8" type="ORF">HK100_008747</name>
</gene>
<accession>A0AAD5SMS0</accession>
<dbReference type="InterPro" id="IPR018484">
    <property type="entry name" value="FGGY_N"/>
</dbReference>
<dbReference type="AlphaFoldDB" id="A0AAD5SMS0"/>
<evidence type="ECO:0000256" key="3">
    <source>
        <dbReference type="ARBA" id="ARBA00012099"/>
    </source>
</evidence>
<proteinExistence type="inferred from homology"/>
<evidence type="ECO:0000256" key="1">
    <source>
        <dbReference type="ARBA" id="ARBA00005190"/>
    </source>
</evidence>
<keyword evidence="4" id="KW-0808">Transferase</keyword>
<sequence length="232" mass="24966">MEPAGLVGSITECIDHVAAANSLAVLAKIGAVGVTNQRETTVVWDKVTGEALYDAIVWLDNRTRGTVAALVARTPSKNKNHFLNICGLPISTYFSAVKLRWLIDNISRVKEAHDAGRLMFGTVDSWIIYNLTGAEDGGVHVTDVTNASRTMLMNLKTLAWDPDMIAYVHLPNVKSSAEIYGYVKSGPFAGIPISGCVGDQQAALLGQRCTNPGDLKNTYGTGCFMLFNTGKD</sequence>
<evidence type="ECO:0000256" key="5">
    <source>
        <dbReference type="ARBA" id="ARBA00022777"/>
    </source>
</evidence>
<dbReference type="Proteomes" id="UP001211907">
    <property type="component" value="Unassembled WGS sequence"/>
</dbReference>
<comment type="caution">
    <text evidence="8">The sequence shown here is derived from an EMBL/GenBank/DDBJ whole genome shotgun (WGS) entry which is preliminary data.</text>
</comment>
<dbReference type="InterPro" id="IPR043129">
    <property type="entry name" value="ATPase_NBD"/>
</dbReference>
<dbReference type="GO" id="GO:0006641">
    <property type="term" value="P:triglyceride metabolic process"/>
    <property type="evidence" value="ECO:0007669"/>
    <property type="project" value="TreeGrafter"/>
</dbReference>
<dbReference type="PANTHER" id="PTHR10196">
    <property type="entry name" value="SUGAR KINASE"/>
    <property type="match status" value="1"/>
</dbReference>
<dbReference type="EMBL" id="JADGJH010004302">
    <property type="protein sequence ID" value="KAJ3086335.1"/>
    <property type="molecule type" value="Genomic_DNA"/>
</dbReference>
<reference evidence="8" key="1">
    <citation type="submission" date="2020-05" db="EMBL/GenBank/DDBJ databases">
        <title>Phylogenomic resolution of chytrid fungi.</title>
        <authorList>
            <person name="Stajich J.E."/>
            <person name="Amses K."/>
            <person name="Simmons R."/>
            <person name="Seto K."/>
            <person name="Myers J."/>
            <person name="Bonds A."/>
            <person name="Quandt C.A."/>
            <person name="Barry K."/>
            <person name="Liu P."/>
            <person name="Grigoriev I."/>
            <person name="Longcore J.E."/>
            <person name="James T.Y."/>
        </authorList>
    </citation>
    <scope>NUCLEOTIDE SEQUENCE</scope>
    <source>
        <strain evidence="8">JEL0513</strain>
    </source>
</reference>
<keyword evidence="9" id="KW-1185">Reference proteome</keyword>